<name>A0A5B7D0Y3_PORTR</name>
<comment type="caution">
    <text evidence="1">The sequence shown here is derived from an EMBL/GenBank/DDBJ whole genome shotgun (WGS) entry which is preliminary data.</text>
</comment>
<organism evidence="1 2">
    <name type="scientific">Portunus trituberculatus</name>
    <name type="common">Swimming crab</name>
    <name type="synonym">Neptunus trituberculatus</name>
    <dbReference type="NCBI Taxonomy" id="210409"/>
    <lineage>
        <taxon>Eukaryota</taxon>
        <taxon>Metazoa</taxon>
        <taxon>Ecdysozoa</taxon>
        <taxon>Arthropoda</taxon>
        <taxon>Crustacea</taxon>
        <taxon>Multicrustacea</taxon>
        <taxon>Malacostraca</taxon>
        <taxon>Eumalacostraca</taxon>
        <taxon>Eucarida</taxon>
        <taxon>Decapoda</taxon>
        <taxon>Pleocyemata</taxon>
        <taxon>Brachyura</taxon>
        <taxon>Eubrachyura</taxon>
        <taxon>Portunoidea</taxon>
        <taxon>Portunidae</taxon>
        <taxon>Portuninae</taxon>
        <taxon>Portunus</taxon>
    </lineage>
</organism>
<gene>
    <name evidence="1" type="ORF">E2C01_008126</name>
</gene>
<dbReference type="AlphaFoldDB" id="A0A5B7D0Y3"/>
<sequence>METEGAHCLRAALDTGKPVSIGEITRIVKTSLAKMNDREVGDNCKVPLGGSYKNQAQEKF</sequence>
<dbReference type="EMBL" id="VSRR010000419">
    <property type="protein sequence ID" value="MPC15339.1"/>
    <property type="molecule type" value="Genomic_DNA"/>
</dbReference>
<keyword evidence="2" id="KW-1185">Reference proteome</keyword>
<dbReference type="Proteomes" id="UP000324222">
    <property type="component" value="Unassembled WGS sequence"/>
</dbReference>
<accession>A0A5B7D0Y3</accession>
<reference evidence="1 2" key="1">
    <citation type="submission" date="2019-05" db="EMBL/GenBank/DDBJ databases">
        <title>Another draft genome of Portunus trituberculatus and its Hox gene families provides insights of decapod evolution.</title>
        <authorList>
            <person name="Jeong J.-H."/>
            <person name="Song I."/>
            <person name="Kim S."/>
            <person name="Choi T."/>
            <person name="Kim D."/>
            <person name="Ryu S."/>
            <person name="Kim W."/>
        </authorList>
    </citation>
    <scope>NUCLEOTIDE SEQUENCE [LARGE SCALE GENOMIC DNA]</scope>
    <source>
        <tissue evidence="1">Muscle</tissue>
    </source>
</reference>
<protein>
    <submittedName>
        <fullName evidence="1">Uncharacterized protein</fullName>
    </submittedName>
</protein>
<evidence type="ECO:0000313" key="1">
    <source>
        <dbReference type="EMBL" id="MPC15339.1"/>
    </source>
</evidence>
<proteinExistence type="predicted"/>
<evidence type="ECO:0000313" key="2">
    <source>
        <dbReference type="Proteomes" id="UP000324222"/>
    </source>
</evidence>